<keyword evidence="1" id="KW-0963">Cytoplasm</keyword>
<dbReference type="FunFam" id="3.30.70.870:FF:000002">
    <property type="entry name" value="Translation elongation factor 2"/>
    <property type="match status" value="1"/>
</dbReference>
<evidence type="ECO:0000256" key="2">
    <source>
        <dbReference type="ARBA" id="ARBA00022741"/>
    </source>
</evidence>
<keyword evidence="5" id="KW-0342">GTP-binding</keyword>
<sequence length="347" mass="38172">MVPTADQSRFYAFGRVFSGKVATARSPRTRPTSPKLVEGLRRLAKSDPMVVIETDEESGENIIAGAGELHLEICLKDLQEDFMKGAPIGNTMPIELQEEIEAGTVAANTKDTKERAKYLIDTYGSTFSDPDQVGPKPPLGLRPGHHWRQHAARRHQRRAVPARDQGVRERRLPVGHQERPLCDEAVRGVVFRLLDVTLHADSIHRGMGQIMPTARRVCFACIYTAAPTLMEPMFLADISVPASETGGVYSTLSTRRGIVVDEAPVEGTPMTNMKAHLPVVESFGFDKALRAATGGQAFPQCAFDHWAIMTGDPFDTSSKVGELISTIRKRKGDKPSIPPLSNYEDKM</sequence>
<feature type="domain" description="Elongation factor EFG" evidence="6">
    <location>
        <begin position="228"/>
        <end position="317"/>
    </location>
</feature>
<dbReference type="Pfam" id="PF00679">
    <property type="entry name" value="EFG_C"/>
    <property type="match status" value="1"/>
</dbReference>
<dbReference type="CDD" id="cd04096">
    <property type="entry name" value="eEF2_snRNP_like_C"/>
    <property type="match status" value="1"/>
</dbReference>
<dbReference type="InterPro" id="IPR041095">
    <property type="entry name" value="EFG_II"/>
</dbReference>
<keyword evidence="2" id="KW-0547">Nucleotide-binding</keyword>
<dbReference type="AlphaFoldDB" id="A0A5A8D752"/>
<dbReference type="GO" id="GO:0003746">
    <property type="term" value="F:translation elongation factor activity"/>
    <property type="evidence" value="ECO:0007669"/>
    <property type="project" value="UniProtKB-KW"/>
</dbReference>
<organism evidence="7 8">
    <name type="scientific">Cafeteria roenbergensis</name>
    <name type="common">Marine flagellate</name>
    <dbReference type="NCBI Taxonomy" id="33653"/>
    <lineage>
        <taxon>Eukaryota</taxon>
        <taxon>Sar</taxon>
        <taxon>Stramenopiles</taxon>
        <taxon>Bigyra</taxon>
        <taxon>Opalozoa</taxon>
        <taxon>Bicosoecida</taxon>
        <taxon>Cafeteriaceae</taxon>
        <taxon>Cafeteria</taxon>
    </lineage>
</organism>
<comment type="caution">
    <text evidence="7">The sequence shown here is derived from an EMBL/GenBank/DDBJ whole genome shotgun (WGS) entry which is preliminary data.</text>
</comment>
<evidence type="ECO:0000256" key="4">
    <source>
        <dbReference type="ARBA" id="ARBA00022917"/>
    </source>
</evidence>
<dbReference type="GO" id="GO:0043022">
    <property type="term" value="F:ribosome binding"/>
    <property type="evidence" value="ECO:0007669"/>
    <property type="project" value="TreeGrafter"/>
</dbReference>
<dbReference type="Gene3D" id="3.30.70.240">
    <property type="match status" value="1"/>
</dbReference>
<dbReference type="Gene3D" id="3.30.70.870">
    <property type="entry name" value="Elongation Factor G (Translational Gtpase), domain 3"/>
    <property type="match status" value="1"/>
</dbReference>
<dbReference type="InterPro" id="IPR014721">
    <property type="entry name" value="Ribsml_uS5_D2-typ_fold_subgr"/>
</dbReference>
<dbReference type="FunFam" id="3.30.70.240:FF:000003">
    <property type="entry name" value="Translation elongation factor 2"/>
    <property type="match status" value="1"/>
</dbReference>
<name>A0A5A8D752_CAFRO</name>
<protein>
    <recommendedName>
        <fullName evidence="6">Elongation factor EFG domain-containing protein</fullName>
    </recommendedName>
</protein>
<dbReference type="SUPFAM" id="SSF54980">
    <property type="entry name" value="EF-G C-terminal domain-like"/>
    <property type="match status" value="2"/>
</dbReference>
<evidence type="ECO:0000256" key="3">
    <source>
        <dbReference type="ARBA" id="ARBA00022768"/>
    </source>
</evidence>
<dbReference type="InterPro" id="IPR000640">
    <property type="entry name" value="EFG_V-like"/>
</dbReference>
<dbReference type="PANTHER" id="PTHR42908:SF10">
    <property type="entry name" value="EUKARYOTIC TRANSLATION ELONGATION FACTOR 2"/>
    <property type="match status" value="1"/>
</dbReference>
<dbReference type="GO" id="GO:0003924">
    <property type="term" value="F:GTPase activity"/>
    <property type="evidence" value="ECO:0007669"/>
    <property type="project" value="TreeGrafter"/>
</dbReference>
<dbReference type="CDD" id="cd01681">
    <property type="entry name" value="aeEF2_snRNP_like_IV"/>
    <property type="match status" value="1"/>
</dbReference>
<dbReference type="Proteomes" id="UP000324907">
    <property type="component" value="Unassembled WGS sequence"/>
</dbReference>
<reference evidence="7 8" key="1">
    <citation type="submission" date="2019-07" db="EMBL/GenBank/DDBJ databases">
        <title>Genomes of Cafeteria roenbergensis.</title>
        <authorList>
            <person name="Fischer M.G."/>
            <person name="Hackl T."/>
            <person name="Roman M."/>
        </authorList>
    </citation>
    <scope>NUCLEOTIDE SEQUENCE [LARGE SCALE GENOMIC DNA]</scope>
    <source>
        <strain evidence="7 8">RCC970-E3</strain>
    </source>
</reference>
<dbReference type="InterPro" id="IPR005517">
    <property type="entry name" value="Transl_elong_EFG/EF2_IV"/>
</dbReference>
<dbReference type="GO" id="GO:0005829">
    <property type="term" value="C:cytosol"/>
    <property type="evidence" value="ECO:0007669"/>
    <property type="project" value="TreeGrafter"/>
</dbReference>
<evidence type="ECO:0000313" key="7">
    <source>
        <dbReference type="EMBL" id="KAA0161236.1"/>
    </source>
</evidence>
<dbReference type="SMART" id="SM00838">
    <property type="entry name" value="EFG_C"/>
    <property type="match status" value="1"/>
</dbReference>
<dbReference type="SUPFAM" id="SSF54211">
    <property type="entry name" value="Ribosomal protein S5 domain 2-like"/>
    <property type="match status" value="1"/>
</dbReference>
<dbReference type="InterPro" id="IPR035647">
    <property type="entry name" value="EFG_III/V"/>
</dbReference>
<keyword evidence="3" id="KW-0251">Elongation factor</keyword>
<dbReference type="Pfam" id="PF14492">
    <property type="entry name" value="EFG_III"/>
    <property type="match status" value="1"/>
</dbReference>
<dbReference type="GO" id="GO:1990904">
    <property type="term" value="C:ribonucleoprotein complex"/>
    <property type="evidence" value="ECO:0007669"/>
    <property type="project" value="TreeGrafter"/>
</dbReference>
<dbReference type="EMBL" id="VLTL01000097">
    <property type="protein sequence ID" value="KAA0161236.1"/>
    <property type="molecule type" value="Genomic_DNA"/>
</dbReference>
<evidence type="ECO:0000256" key="5">
    <source>
        <dbReference type="ARBA" id="ARBA00023134"/>
    </source>
</evidence>
<evidence type="ECO:0000313" key="8">
    <source>
        <dbReference type="Proteomes" id="UP000324907"/>
    </source>
</evidence>
<dbReference type="Pfam" id="PF03764">
    <property type="entry name" value="EFG_IV"/>
    <property type="match status" value="1"/>
</dbReference>
<proteinExistence type="predicted"/>
<dbReference type="InterPro" id="IPR020568">
    <property type="entry name" value="Ribosomal_Su5_D2-typ_SF"/>
</dbReference>
<gene>
    <name evidence="7" type="ORF">FNF28_05115</name>
</gene>
<evidence type="ECO:0000259" key="6">
    <source>
        <dbReference type="SMART" id="SM00838"/>
    </source>
</evidence>
<keyword evidence="4" id="KW-0648">Protein biosynthesis</keyword>
<evidence type="ECO:0000256" key="1">
    <source>
        <dbReference type="ARBA" id="ARBA00022490"/>
    </source>
</evidence>
<dbReference type="Gene3D" id="3.30.230.10">
    <property type="match status" value="1"/>
</dbReference>
<dbReference type="PANTHER" id="PTHR42908">
    <property type="entry name" value="TRANSLATION ELONGATION FACTOR-RELATED"/>
    <property type="match status" value="1"/>
</dbReference>
<accession>A0A5A8D752</accession>
<dbReference type="GO" id="GO:0005525">
    <property type="term" value="F:GTP binding"/>
    <property type="evidence" value="ECO:0007669"/>
    <property type="project" value="UniProtKB-KW"/>
</dbReference>